<dbReference type="STRING" id="126957.T1JNH2"/>
<reference evidence="12" key="1">
    <citation type="submission" date="2011-05" db="EMBL/GenBank/DDBJ databases">
        <authorList>
            <person name="Richards S.R."/>
            <person name="Qu J."/>
            <person name="Jiang H."/>
            <person name="Jhangiani S.N."/>
            <person name="Agravi P."/>
            <person name="Goodspeed R."/>
            <person name="Gross S."/>
            <person name="Mandapat C."/>
            <person name="Jackson L."/>
            <person name="Mathew T."/>
            <person name="Pu L."/>
            <person name="Thornton R."/>
            <person name="Saada N."/>
            <person name="Wilczek-Boney K.B."/>
            <person name="Lee S."/>
            <person name="Kovar C."/>
            <person name="Wu Y."/>
            <person name="Scherer S.E."/>
            <person name="Worley K.C."/>
            <person name="Muzny D.M."/>
            <person name="Gibbs R."/>
        </authorList>
    </citation>
    <scope>NUCLEOTIDE SEQUENCE</scope>
    <source>
        <strain evidence="12">Brora</strain>
    </source>
</reference>
<dbReference type="GO" id="GO:0003887">
    <property type="term" value="F:DNA-directed DNA polymerase activity"/>
    <property type="evidence" value="ECO:0007669"/>
    <property type="project" value="InterPro"/>
</dbReference>
<name>T1JNH2_STRMM</name>
<dbReference type="PhylomeDB" id="T1JNH2"/>
<protein>
    <recommendedName>
        <fullName evidence="10">BRCT domain-containing protein</fullName>
    </recommendedName>
</protein>
<feature type="coiled-coil region" evidence="9">
    <location>
        <begin position="757"/>
        <end position="784"/>
    </location>
</feature>
<dbReference type="InterPro" id="IPR018944">
    <property type="entry name" value="DNA_pol_lambd_fingers_domain"/>
</dbReference>
<accession>T1JNH2</accession>
<evidence type="ECO:0000256" key="4">
    <source>
        <dbReference type="ARBA" id="ARBA00022679"/>
    </source>
</evidence>
<keyword evidence="5" id="KW-0548">Nucleotidyltransferase</keyword>
<dbReference type="InterPro" id="IPR028207">
    <property type="entry name" value="DNA_pol_B_palm_palm"/>
</dbReference>
<evidence type="ECO:0000313" key="11">
    <source>
        <dbReference type="EnsemblMetazoa" id="SMAR015401-PA"/>
    </source>
</evidence>
<evidence type="ECO:0000256" key="7">
    <source>
        <dbReference type="ARBA" id="ARBA00022842"/>
    </source>
</evidence>
<evidence type="ECO:0000313" key="12">
    <source>
        <dbReference type="Proteomes" id="UP000014500"/>
    </source>
</evidence>
<dbReference type="SUPFAM" id="SSF81585">
    <property type="entry name" value="PsbU/PolX domain-like"/>
    <property type="match status" value="1"/>
</dbReference>
<keyword evidence="8" id="KW-0539">Nucleus</keyword>
<dbReference type="InterPro" id="IPR027421">
    <property type="entry name" value="DNA_pol_lamdba_lyase_dom_sf"/>
</dbReference>
<keyword evidence="4" id="KW-0808">Transferase</keyword>
<dbReference type="FunFam" id="1.10.150.110:FF:000003">
    <property type="entry name" value="DNA polymerase mu"/>
    <property type="match status" value="1"/>
</dbReference>
<dbReference type="InterPro" id="IPR037160">
    <property type="entry name" value="DNA_Pol_thumb_sf"/>
</dbReference>
<dbReference type="PROSITE" id="PS50172">
    <property type="entry name" value="BRCT"/>
    <property type="match status" value="1"/>
</dbReference>
<dbReference type="HOGENOM" id="CLU_008698_0_0_1"/>
<dbReference type="InterPro" id="IPR036420">
    <property type="entry name" value="BRCT_dom_sf"/>
</dbReference>
<keyword evidence="6" id="KW-0479">Metal-binding</keyword>
<feature type="domain" description="BRCT" evidence="10">
    <location>
        <begin position="79"/>
        <end position="160"/>
    </location>
</feature>
<comment type="similarity">
    <text evidence="3">Belongs to the DNA polymerase type-X family.</text>
</comment>
<evidence type="ECO:0000256" key="9">
    <source>
        <dbReference type="SAM" id="Coils"/>
    </source>
</evidence>
<dbReference type="PANTHER" id="PTHR11276">
    <property type="entry name" value="DNA POLYMERASE TYPE-X FAMILY MEMBER"/>
    <property type="match status" value="1"/>
</dbReference>
<dbReference type="FunFam" id="3.30.210.10:FF:000005">
    <property type="entry name" value="DNA polymerase IV"/>
    <property type="match status" value="1"/>
</dbReference>
<dbReference type="InterPro" id="IPR001357">
    <property type="entry name" value="BRCT_dom"/>
</dbReference>
<evidence type="ECO:0000256" key="2">
    <source>
        <dbReference type="ARBA" id="ARBA00004123"/>
    </source>
</evidence>
<dbReference type="SUPFAM" id="SSF81301">
    <property type="entry name" value="Nucleotidyltransferase"/>
    <property type="match status" value="1"/>
</dbReference>
<organism evidence="11 12">
    <name type="scientific">Strigamia maritima</name>
    <name type="common">European centipede</name>
    <name type="synonym">Geophilus maritimus</name>
    <dbReference type="NCBI Taxonomy" id="126957"/>
    <lineage>
        <taxon>Eukaryota</taxon>
        <taxon>Metazoa</taxon>
        <taxon>Ecdysozoa</taxon>
        <taxon>Arthropoda</taxon>
        <taxon>Myriapoda</taxon>
        <taxon>Chilopoda</taxon>
        <taxon>Pleurostigmophora</taxon>
        <taxon>Geophilomorpha</taxon>
        <taxon>Linotaeniidae</taxon>
        <taxon>Strigamia</taxon>
    </lineage>
</organism>
<dbReference type="Proteomes" id="UP000014500">
    <property type="component" value="Unassembled WGS sequence"/>
</dbReference>
<dbReference type="EMBL" id="JH431574">
    <property type="status" value="NOT_ANNOTATED_CDS"/>
    <property type="molecule type" value="Genomic_DNA"/>
</dbReference>
<dbReference type="InterPro" id="IPR010996">
    <property type="entry name" value="HHH_MUS81"/>
</dbReference>
<dbReference type="PROSITE" id="PS00522">
    <property type="entry name" value="DNA_POLYMERASE_X"/>
    <property type="match status" value="1"/>
</dbReference>
<keyword evidence="12" id="KW-1185">Reference proteome</keyword>
<evidence type="ECO:0000256" key="8">
    <source>
        <dbReference type="ARBA" id="ARBA00023242"/>
    </source>
</evidence>
<dbReference type="Gene3D" id="3.40.50.10190">
    <property type="entry name" value="BRCT domain"/>
    <property type="match status" value="1"/>
</dbReference>
<dbReference type="GO" id="GO:0003677">
    <property type="term" value="F:DNA binding"/>
    <property type="evidence" value="ECO:0007669"/>
    <property type="project" value="InterPro"/>
</dbReference>
<dbReference type="Gene3D" id="3.30.210.10">
    <property type="entry name" value="DNA polymerase, thumb domain"/>
    <property type="match status" value="1"/>
</dbReference>
<keyword evidence="7" id="KW-0460">Magnesium</keyword>
<comment type="subcellular location">
    <subcellularLocation>
        <location evidence="2">Nucleus</location>
    </subcellularLocation>
</comment>
<dbReference type="GO" id="GO:0006303">
    <property type="term" value="P:double-strand break repair via nonhomologous end joining"/>
    <property type="evidence" value="ECO:0007669"/>
    <property type="project" value="TreeGrafter"/>
</dbReference>
<evidence type="ECO:0000256" key="6">
    <source>
        <dbReference type="ARBA" id="ARBA00022723"/>
    </source>
</evidence>
<dbReference type="InterPro" id="IPR002054">
    <property type="entry name" value="DNA-dir_DNA_pol_X"/>
</dbReference>
<dbReference type="Pfam" id="PF14791">
    <property type="entry name" value="DNA_pol_B_thumb"/>
    <property type="match status" value="1"/>
</dbReference>
<dbReference type="Pfam" id="PF14792">
    <property type="entry name" value="DNA_pol_B_palm"/>
    <property type="match status" value="1"/>
</dbReference>
<dbReference type="PRINTS" id="PR00871">
    <property type="entry name" value="DNAPOLXTDT"/>
</dbReference>
<dbReference type="InterPro" id="IPR001726">
    <property type="entry name" value="TdT/Mu"/>
</dbReference>
<dbReference type="CDD" id="cd00141">
    <property type="entry name" value="NT_POLXc"/>
    <property type="match status" value="1"/>
</dbReference>
<dbReference type="InterPro" id="IPR029398">
    <property type="entry name" value="PolB_thumb"/>
</dbReference>
<dbReference type="SUPFAM" id="SSF47802">
    <property type="entry name" value="DNA polymerase beta, N-terminal domain-like"/>
    <property type="match status" value="1"/>
</dbReference>
<dbReference type="GO" id="GO:0046872">
    <property type="term" value="F:metal ion binding"/>
    <property type="evidence" value="ECO:0007669"/>
    <property type="project" value="UniProtKB-KW"/>
</dbReference>
<dbReference type="PRINTS" id="PR00869">
    <property type="entry name" value="DNAPOLX"/>
</dbReference>
<dbReference type="Pfam" id="PF10391">
    <property type="entry name" value="DNA_pol_lambd_f"/>
    <property type="match status" value="1"/>
</dbReference>
<dbReference type="PANTHER" id="PTHR11276:SF40">
    <property type="entry name" value="BRCT DOMAIN-CONTAINING PROTEIN"/>
    <property type="match status" value="1"/>
</dbReference>
<dbReference type="InterPro" id="IPR022312">
    <property type="entry name" value="DNA_pol_X"/>
</dbReference>
<reference evidence="11" key="2">
    <citation type="submission" date="2015-02" db="UniProtKB">
        <authorList>
            <consortium name="EnsemblMetazoa"/>
        </authorList>
    </citation>
    <scope>IDENTIFICATION</scope>
</reference>
<dbReference type="Gene3D" id="1.10.150.20">
    <property type="entry name" value="5' to 3' exonuclease, C-terminal subdomain"/>
    <property type="match status" value="1"/>
</dbReference>
<keyword evidence="9" id="KW-0175">Coiled coil</keyword>
<sequence length="787" mass="90280">MQLLENALRHQSTMLDTRKTRNHNIKNEIVPLIQLKHKFRLLLKQPKWPFRVMAKPIKRQKKNDKNEDIKISHPNLKLYFIPGRIQAKRLQIMRECAIKNGFIVQDKLSEDTTLMLTEFENEDQVFRNININPNKCDWIKSIQIVSTKWLIDSVKQKTSLFPVPREYTIKSENVDERPLSPKNDIDYNCYACRRKAPLKHHNSKLTNALEIVALHAELRNNSEDYGRALAFIKASAVLKSLPFTVSKLSQVSKLKNIGKHSLSIIQDILEDGISNEVEQITKDNWFITVKLFNSVFGVGPVVANRWYQIGLRTIDDIKQLQHNGQLQTAGDIAKINYGIAFHSELNTPLLKSEAENILQFFKFESEKISPGIQLSLAGGFRRGKSQGHDVDILVTHPIEGEEIGFLPKLHQRLTELQLILYGYFHKNSFSEVKALQQLEKRTVQQNGAAIDDFEKCFYIFRMPTKAASNDFSNISLDGEILPPKSEFARIVELAECERNWKAVRVDVIITPAHQFPFALVGWTGNKNFNRSIRNYAKKKLNMRLTSNGLWSYTNQQRICASSEKDIFNLLNLDYINPEDRNFLNLTFLPISGAALLFASRRHFCVQMAPKRFQAPFKDGTQESTNGQLIIDSFSQCCVKTNYETSSQSTVTQTQTTGSEVVSQLTQITTNKEKSSVKTPRKQNVCLIRGNFKESMMRFVKRSDIRAIKTKENRKTILTMNNLQNINMAQISPLIKKSNKSDDGGYSSFPSKSNDAVINDLLKMIHKAKKSMDEIRRRLDQMESADNF</sequence>
<dbReference type="SUPFAM" id="SSF52113">
    <property type="entry name" value="BRCT domain"/>
    <property type="match status" value="1"/>
</dbReference>
<dbReference type="EnsemblMetazoa" id="SMAR015401-RA">
    <property type="protein sequence ID" value="SMAR015401-PA"/>
    <property type="gene ID" value="SMAR015401"/>
</dbReference>
<dbReference type="InterPro" id="IPR043519">
    <property type="entry name" value="NT_sf"/>
</dbReference>
<dbReference type="Pfam" id="PF14716">
    <property type="entry name" value="HHH_8"/>
    <property type="match status" value="1"/>
</dbReference>
<dbReference type="Gene3D" id="1.10.150.110">
    <property type="entry name" value="DNA polymerase beta, N-terminal domain-like"/>
    <property type="match status" value="1"/>
</dbReference>
<dbReference type="eggNOG" id="KOG2534">
    <property type="taxonomic scope" value="Eukaryota"/>
</dbReference>
<dbReference type="GO" id="GO:0005634">
    <property type="term" value="C:nucleus"/>
    <property type="evidence" value="ECO:0007669"/>
    <property type="project" value="UniProtKB-SubCell"/>
</dbReference>
<evidence type="ECO:0000256" key="3">
    <source>
        <dbReference type="ARBA" id="ARBA00008323"/>
    </source>
</evidence>
<evidence type="ECO:0000259" key="10">
    <source>
        <dbReference type="PROSITE" id="PS50172"/>
    </source>
</evidence>
<dbReference type="InterPro" id="IPR019843">
    <property type="entry name" value="DNA_pol-X_BS"/>
</dbReference>
<proteinExistence type="inferred from homology"/>
<dbReference type="Gene3D" id="3.30.460.10">
    <property type="entry name" value="Beta Polymerase, domain 2"/>
    <property type="match status" value="1"/>
</dbReference>
<evidence type="ECO:0000256" key="1">
    <source>
        <dbReference type="ARBA" id="ARBA00001946"/>
    </source>
</evidence>
<evidence type="ECO:0000256" key="5">
    <source>
        <dbReference type="ARBA" id="ARBA00022695"/>
    </source>
</evidence>
<dbReference type="SMART" id="SM00483">
    <property type="entry name" value="POLXc"/>
    <property type="match status" value="1"/>
</dbReference>
<dbReference type="AlphaFoldDB" id="T1JNH2"/>
<comment type="cofactor">
    <cofactor evidence="1">
        <name>Mg(2+)</name>
        <dbReference type="ChEBI" id="CHEBI:18420"/>
    </cofactor>
</comment>
<dbReference type="OMA" id="THICTES"/>